<protein>
    <submittedName>
        <fullName evidence="1">Uncharacterized protein</fullName>
    </submittedName>
</protein>
<name>A0ABX1PRA7_9RHOO</name>
<gene>
    <name evidence="1" type="ORF">GO606_16860</name>
</gene>
<comment type="caution">
    <text evidence="1">The sequence shown here is derived from an EMBL/GenBank/DDBJ whole genome shotgun (WGS) entry which is preliminary data.</text>
</comment>
<sequence>MMDILPHTCSEFPFAVRLDRVVAEARPHHRLLFLEHLPDDTFMPWARARALAEPENVAHLHFYADGRGLVTGVVAGYDVEGDGLDDALRTVLTGRTLVLVAGADTAFRRLGAPFLAWLDWAAAHLPLTVACTGHAGRFLPGLRQHAVVVSQFSDAPVGDTSAGRAGNAVQTPRQDS</sequence>
<keyword evidence="2" id="KW-1185">Reference proteome</keyword>
<accession>A0ABX1PRA7</accession>
<organism evidence="1 2">
    <name type="scientific">Aromatoleum anaerobium</name>
    <dbReference type="NCBI Taxonomy" id="182180"/>
    <lineage>
        <taxon>Bacteria</taxon>
        <taxon>Pseudomonadati</taxon>
        <taxon>Pseudomonadota</taxon>
        <taxon>Betaproteobacteria</taxon>
        <taxon>Rhodocyclales</taxon>
        <taxon>Rhodocyclaceae</taxon>
        <taxon>Aromatoleum</taxon>
    </lineage>
</organism>
<proteinExistence type="predicted"/>
<reference evidence="1" key="1">
    <citation type="submission" date="2019-12" db="EMBL/GenBank/DDBJ databases">
        <title>Comparative genomics gives insights into the taxonomy of the Azoarcus-Aromatoleum group and reveals separate origins of nif in the plant-associated Azoarcus and non-plant-associated Aromatoleum sub-groups.</title>
        <authorList>
            <person name="Lafos M."/>
            <person name="Maluk M."/>
            <person name="Batista M."/>
            <person name="Junghare M."/>
            <person name="Carmona M."/>
            <person name="Faoro H."/>
            <person name="Cruz L.M."/>
            <person name="Battistoni F."/>
            <person name="De Souza E."/>
            <person name="Pedrosa F."/>
            <person name="Chen W.-M."/>
            <person name="Poole P.S."/>
            <person name="Dixon R.A."/>
            <person name="James E.K."/>
        </authorList>
    </citation>
    <scope>NUCLEOTIDE SEQUENCE</scope>
    <source>
        <strain evidence="1">LuFRes1</strain>
    </source>
</reference>
<dbReference type="Proteomes" id="UP000615989">
    <property type="component" value="Unassembled WGS sequence"/>
</dbReference>
<evidence type="ECO:0000313" key="2">
    <source>
        <dbReference type="Proteomes" id="UP000615989"/>
    </source>
</evidence>
<dbReference type="EMBL" id="WTVG01000066">
    <property type="protein sequence ID" value="NMG26351.1"/>
    <property type="molecule type" value="Genomic_DNA"/>
</dbReference>
<evidence type="ECO:0000313" key="1">
    <source>
        <dbReference type="EMBL" id="NMG26351.1"/>
    </source>
</evidence>